<dbReference type="Proteomes" id="UP000245396">
    <property type="component" value="Unassembled WGS sequence"/>
</dbReference>
<evidence type="ECO:0008006" key="4">
    <source>
        <dbReference type="Google" id="ProtNLM"/>
    </source>
</evidence>
<keyword evidence="3" id="KW-1185">Reference proteome</keyword>
<dbReference type="RefSeq" id="WP_146201458.1">
    <property type="nucleotide sequence ID" value="NZ_QGGG01000008.1"/>
</dbReference>
<proteinExistence type="predicted"/>
<keyword evidence="1" id="KW-0732">Signal</keyword>
<gene>
    <name evidence="2" type="ORF">C7441_10895</name>
</gene>
<organism evidence="2 3">
    <name type="scientific">Pseudaminobacter salicylatoxidans</name>
    <dbReference type="NCBI Taxonomy" id="93369"/>
    <lineage>
        <taxon>Bacteria</taxon>
        <taxon>Pseudomonadati</taxon>
        <taxon>Pseudomonadota</taxon>
        <taxon>Alphaproteobacteria</taxon>
        <taxon>Hyphomicrobiales</taxon>
        <taxon>Phyllobacteriaceae</taxon>
        <taxon>Pseudaminobacter</taxon>
    </lineage>
</organism>
<name>A0A316C390_PSESE</name>
<evidence type="ECO:0000313" key="3">
    <source>
        <dbReference type="Proteomes" id="UP000245396"/>
    </source>
</evidence>
<dbReference type="OrthoDB" id="7341910at2"/>
<evidence type="ECO:0000256" key="1">
    <source>
        <dbReference type="SAM" id="SignalP"/>
    </source>
</evidence>
<evidence type="ECO:0000313" key="2">
    <source>
        <dbReference type="EMBL" id="PWJ83703.1"/>
    </source>
</evidence>
<dbReference type="AlphaFoldDB" id="A0A316C390"/>
<feature type="chain" id="PRO_5016288824" description="Auto-transporter adhesin head GIN domain-containing protein" evidence="1">
    <location>
        <begin position="24"/>
        <end position="235"/>
    </location>
</feature>
<comment type="caution">
    <text evidence="2">The sequence shown here is derived from an EMBL/GenBank/DDBJ whole genome shotgun (WGS) entry which is preliminary data.</text>
</comment>
<dbReference type="EMBL" id="QGGG01000008">
    <property type="protein sequence ID" value="PWJ83703.1"/>
    <property type="molecule type" value="Genomic_DNA"/>
</dbReference>
<feature type="signal peptide" evidence="1">
    <location>
        <begin position="1"/>
        <end position="23"/>
    </location>
</feature>
<sequence length="235" mass="24335">MPNSPLLSLVFAAPLLVAAPAHAKPAPKAVDLSKSVTDVRIDSPAGEVTITTATGQPYRASIRARESGSNSSDSFLEACQALASIGVQGAALVVKVAPSTSSDLDDCSYDINANIPANADVAIRQYGLQASLNGDFKSVTTRTNAVRLLLQGHATALSMESQAVDADISFAQVNHNETIDISSKALNATLDFGGAQPISYSAEGVASWVDSQLPSTPGAKPSIRLKAMSVRATIR</sequence>
<dbReference type="STRING" id="1192868.GCA_000304395_03694"/>
<accession>A0A316C390</accession>
<protein>
    <recommendedName>
        <fullName evidence="4">Auto-transporter adhesin head GIN domain-containing protein</fullName>
    </recommendedName>
</protein>
<reference evidence="2 3" key="1">
    <citation type="submission" date="2018-05" db="EMBL/GenBank/DDBJ databases">
        <title>Genomic Encyclopedia of Type Strains, Phase IV (KMG-IV): sequencing the most valuable type-strain genomes for metagenomic binning, comparative biology and taxonomic classification.</title>
        <authorList>
            <person name="Goeker M."/>
        </authorList>
    </citation>
    <scope>NUCLEOTIDE SEQUENCE [LARGE SCALE GENOMIC DNA]</scope>
    <source>
        <strain evidence="2 3">DSM 6986</strain>
    </source>
</reference>